<evidence type="ECO:0000313" key="2">
    <source>
        <dbReference type="EMBL" id="KAK3229812.1"/>
    </source>
</evidence>
<keyword evidence="3" id="KW-1185">Reference proteome</keyword>
<evidence type="ECO:0008006" key="4">
    <source>
        <dbReference type="Google" id="ProtNLM"/>
    </source>
</evidence>
<sequence length="355" mass="39355">MVESSQLLPNFSPRGFVGLTYLLSVDEVLIFYRGTVRNLKGIMQAFDVYGGLSSQLVNWSKSSIIFGLSVSHAQIGRLQSLVGMQIGMLSISNMGVLPLSNGGLGLKDLGLLNDSLLKKFTWKLMTSEALLFHFYGNIILSISVNHIVVSGANRLGIGWIRNCVNDLLMLRCFGLCGRPTKTPVFKSVIWSPPTPGWIKVNMDGAALSSLGTGGCGGVFRNCRFFVKGVFLSLLVRYLHLRLSCLLLLWALILLGSTSGVGFGWRVIPSYVVQLFSSSSENVPWQVRRAWQRCIFQISQIEFQVSHIFKEGNQVTDALSKHALGLEVDSWWFFALSFCSSLVDNDCISRESFRFS</sequence>
<name>A0AAE0B5S3_9ROSI</name>
<feature type="transmembrane region" description="Helical" evidence="1">
    <location>
        <begin position="246"/>
        <end position="267"/>
    </location>
</feature>
<keyword evidence="1" id="KW-0812">Transmembrane</keyword>
<dbReference type="SUPFAM" id="SSF53098">
    <property type="entry name" value="Ribonuclease H-like"/>
    <property type="match status" value="1"/>
</dbReference>
<gene>
    <name evidence="2" type="ORF">Dsin_001693</name>
</gene>
<feature type="transmembrane region" description="Helical" evidence="1">
    <location>
        <begin position="15"/>
        <end position="32"/>
    </location>
</feature>
<keyword evidence="1" id="KW-0472">Membrane</keyword>
<dbReference type="Proteomes" id="UP001281410">
    <property type="component" value="Unassembled WGS sequence"/>
</dbReference>
<protein>
    <recommendedName>
        <fullName evidence="4">RNase H type-1 domain-containing protein</fullName>
    </recommendedName>
</protein>
<dbReference type="EMBL" id="JANJYJ010000001">
    <property type="protein sequence ID" value="KAK3229812.1"/>
    <property type="molecule type" value="Genomic_DNA"/>
</dbReference>
<dbReference type="InterPro" id="IPR012337">
    <property type="entry name" value="RNaseH-like_sf"/>
</dbReference>
<reference evidence="2" key="1">
    <citation type="journal article" date="2023" name="Plant J.">
        <title>Genome sequences and population genomics provide insights into the demographic history, inbreeding, and mutation load of two 'living fossil' tree species of Dipteronia.</title>
        <authorList>
            <person name="Feng Y."/>
            <person name="Comes H.P."/>
            <person name="Chen J."/>
            <person name="Zhu S."/>
            <person name="Lu R."/>
            <person name="Zhang X."/>
            <person name="Li P."/>
            <person name="Qiu J."/>
            <person name="Olsen K.M."/>
            <person name="Qiu Y."/>
        </authorList>
    </citation>
    <scope>NUCLEOTIDE SEQUENCE</scope>
    <source>
        <strain evidence="2">NBL</strain>
    </source>
</reference>
<evidence type="ECO:0000313" key="3">
    <source>
        <dbReference type="Proteomes" id="UP001281410"/>
    </source>
</evidence>
<keyword evidence="1" id="KW-1133">Transmembrane helix</keyword>
<dbReference type="InterPro" id="IPR053151">
    <property type="entry name" value="RNase_H-like"/>
</dbReference>
<comment type="caution">
    <text evidence="2">The sequence shown here is derived from an EMBL/GenBank/DDBJ whole genome shotgun (WGS) entry which is preliminary data.</text>
</comment>
<evidence type="ECO:0000256" key="1">
    <source>
        <dbReference type="SAM" id="Phobius"/>
    </source>
</evidence>
<accession>A0AAE0B5S3</accession>
<dbReference type="PANTHER" id="PTHR47723:SF19">
    <property type="entry name" value="POLYNUCLEOTIDYL TRANSFERASE, RIBONUCLEASE H-LIKE SUPERFAMILY PROTEIN"/>
    <property type="match status" value="1"/>
</dbReference>
<proteinExistence type="predicted"/>
<dbReference type="PANTHER" id="PTHR47723">
    <property type="entry name" value="OS05G0353850 PROTEIN"/>
    <property type="match status" value="1"/>
</dbReference>
<organism evidence="2 3">
    <name type="scientific">Dipteronia sinensis</name>
    <dbReference type="NCBI Taxonomy" id="43782"/>
    <lineage>
        <taxon>Eukaryota</taxon>
        <taxon>Viridiplantae</taxon>
        <taxon>Streptophyta</taxon>
        <taxon>Embryophyta</taxon>
        <taxon>Tracheophyta</taxon>
        <taxon>Spermatophyta</taxon>
        <taxon>Magnoliopsida</taxon>
        <taxon>eudicotyledons</taxon>
        <taxon>Gunneridae</taxon>
        <taxon>Pentapetalae</taxon>
        <taxon>rosids</taxon>
        <taxon>malvids</taxon>
        <taxon>Sapindales</taxon>
        <taxon>Sapindaceae</taxon>
        <taxon>Hippocastanoideae</taxon>
        <taxon>Acereae</taxon>
        <taxon>Dipteronia</taxon>
    </lineage>
</organism>
<dbReference type="AlphaFoldDB" id="A0AAE0B5S3"/>